<keyword evidence="1" id="KW-1133">Transmembrane helix</keyword>
<dbReference type="Proteomes" id="UP000603317">
    <property type="component" value="Unassembled WGS sequence"/>
</dbReference>
<evidence type="ECO:0000313" key="2">
    <source>
        <dbReference type="EMBL" id="GGA02737.1"/>
    </source>
</evidence>
<keyword evidence="1" id="KW-0812">Transmembrane</keyword>
<gene>
    <name evidence="2" type="ORF">GCM10010923_09450</name>
</gene>
<keyword evidence="3" id="KW-1185">Reference proteome</keyword>
<dbReference type="RefSeq" id="WP_188641602.1">
    <property type="nucleotide sequence ID" value="NZ_BMID01000001.1"/>
</dbReference>
<comment type="caution">
    <text evidence="2">The sequence shown here is derived from an EMBL/GenBank/DDBJ whole genome shotgun (WGS) entry which is preliminary data.</text>
</comment>
<reference evidence="3" key="1">
    <citation type="journal article" date="2019" name="Int. J. Syst. Evol. Microbiol.">
        <title>The Global Catalogue of Microorganisms (GCM) 10K type strain sequencing project: providing services to taxonomists for standard genome sequencing and annotation.</title>
        <authorList>
            <consortium name="The Broad Institute Genomics Platform"/>
            <consortium name="The Broad Institute Genome Sequencing Center for Infectious Disease"/>
            <person name="Wu L."/>
            <person name="Ma J."/>
        </authorList>
    </citation>
    <scope>NUCLEOTIDE SEQUENCE [LARGE SCALE GENOMIC DNA]</scope>
    <source>
        <strain evidence="3">CGMCC 1.15297</strain>
    </source>
</reference>
<protein>
    <submittedName>
        <fullName evidence="2">Uncharacterized protein</fullName>
    </submittedName>
</protein>
<evidence type="ECO:0000256" key="1">
    <source>
        <dbReference type="SAM" id="Phobius"/>
    </source>
</evidence>
<keyword evidence="1" id="KW-0472">Membrane</keyword>
<feature type="transmembrane region" description="Helical" evidence="1">
    <location>
        <begin position="14"/>
        <end position="35"/>
    </location>
</feature>
<dbReference type="EMBL" id="BMID01000001">
    <property type="protein sequence ID" value="GGA02737.1"/>
    <property type="molecule type" value="Genomic_DNA"/>
</dbReference>
<sequence length="137" mass="15267">MIEQLRSRLTPSPYLTRILGNTFVGGIAFILSFVVGTDGLPDANLLFVIPWLAAGFFVVFSGYFLSLIILANVTRHWGKPILASGLFAAHFWFFSWLMSPKGRSFFNDEAGLQLFAISSVLVALLELVFMRFNLATK</sequence>
<feature type="transmembrane region" description="Helical" evidence="1">
    <location>
        <begin position="47"/>
        <end position="69"/>
    </location>
</feature>
<feature type="transmembrane region" description="Helical" evidence="1">
    <location>
        <begin position="81"/>
        <end position="98"/>
    </location>
</feature>
<proteinExistence type="predicted"/>
<name>A0ABQ1F8W2_9SPHN</name>
<organism evidence="2 3">
    <name type="scientific">Blastomonas marina</name>
    <dbReference type="NCBI Taxonomy" id="1867408"/>
    <lineage>
        <taxon>Bacteria</taxon>
        <taxon>Pseudomonadati</taxon>
        <taxon>Pseudomonadota</taxon>
        <taxon>Alphaproteobacteria</taxon>
        <taxon>Sphingomonadales</taxon>
        <taxon>Sphingomonadaceae</taxon>
        <taxon>Blastomonas</taxon>
    </lineage>
</organism>
<accession>A0ABQ1F8W2</accession>
<feature type="transmembrane region" description="Helical" evidence="1">
    <location>
        <begin position="110"/>
        <end position="129"/>
    </location>
</feature>
<evidence type="ECO:0000313" key="3">
    <source>
        <dbReference type="Proteomes" id="UP000603317"/>
    </source>
</evidence>